<dbReference type="OrthoDB" id="6436078at2759"/>
<dbReference type="PROSITE" id="PS51155">
    <property type="entry name" value="CHIT_BIND_RR_2"/>
    <property type="match status" value="1"/>
</dbReference>
<dbReference type="STRING" id="94128.A0A2A3ERP4"/>
<protein>
    <recommendedName>
        <fullName evidence="5">Cuticle protein</fullName>
    </recommendedName>
</protein>
<organism evidence="3 4">
    <name type="scientific">Apis cerana cerana</name>
    <name type="common">Oriental honeybee</name>
    <dbReference type="NCBI Taxonomy" id="94128"/>
    <lineage>
        <taxon>Eukaryota</taxon>
        <taxon>Metazoa</taxon>
        <taxon>Ecdysozoa</taxon>
        <taxon>Arthropoda</taxon>
        <taxon>Hexapoda</taxon>
        <taxon>Insecta</taxon>
        <taxon>Pterygota</taxon>
        <taxon>Neoptera</taxon>
        <taxon>Endopterygota</taxon>
        <taxon>Hymenoptera</taxon>
        <taxon>Apocrita</taxon>
        <taxon>Aculeata</taxon>
        <taxon>Apoidea</taxon>
        <taxon>Anthophila</taxon>
        <taxon>Apidae</taxon>
        <taxon>Apis</taxon>
    </lineage>
</organism>
<feature type="signal peptide" evidence="2">
    <location>
        <begin position="1"/>
        <end position="21"/>
    </location>
</feature>
<reference evidence="3 4" key="1">
    <citation type="submission" date="2014-07" db="EMBL/GenBank/DDBJ databases">
        <title>Genomic and transcriptomic analysis on Apis cerana provide comprehensive insights into honey bee biology.</title>
        <authorList>
            <person name="Diao Q."/>
            <person name="Sun L."/>
            <person name="Zheng H."/>
            <person name="Zheng H."/>
            <person name="Xu S."/>
            <person name="Wang S."/>
            <person name="Zeng Z."/>
            <person name="Hu F."/>
            <person name="Su S."/>
            <person name="Wu J."/>
        </authorList>
    </citation>
    <scope>NUCLEOTIDE SEQUENCE [LARGE SCALE GENOMIC DNA]</scope>
    <source>
        <tissue evidence="3">Pupae without intestine</tissue>
    </source>
</reference>
<keyword evidence="1" id="KW-0193">Cuticle</keyword>
<proteinExistence type="predicted"/>
<dbReference type="EMBL" id="KZ288191">
    <property type="protein sequence ID" value="PBC34435.1"/>
    <property type="molecule type" value="Genomic_DNA"/>
</dbReference>
<sequence>MCNKLKKLLLMSIMMTNVSRAKDQQFYKENQLLLNDNIKPILKKNNEQLLETSKDVKTTINKYIKIKKEENIDPWKFLEHRDRIQFQIEGYDGPQTYIFGFDTGYGNNRQYRLEEKHRNGTIKGQYGYYDAKGKLKKIRYLATPFKGYTEIHHESNIQKRKN</sequence>
<feature type="chain" id="PRO_5012178166" description="Cuticle protein" evidence="2">
    <location>
        <begin position="22"/>
        <end position="162"/>
    </location>
</feature>
<dbReference type="AlphaFoldDB" id="A0A2A3ERP4"/>
<name>A0A2A3ERP4_APICC</name>
<accession>A0A2A3ERP4</accession>
<keyword evidence="2" id="KW-0732">Signal</keyword>
<dbReference type="InterPro" id="IPR000618">
    <property type="entry name" value="Insect_cuticle"/>
</dbReference>
<gene>
    <name evidence="3" type="ORF">APICC_01567</name>
</gene>
<dbReference type="GO" id="GO:0042302">
    <property type="term" value="F:structural constituent of cuticle"/>
    <property type="evidence" value="ECO:0007669"/>
    <property type="project" value="UniProtKB-UniRule"/>
</dbReference>
<evidence type="ECO:0000256" key="2">
    <source>
        <dbReference type="SAM" id="SignalP"/>
    </source>
</evidence>
<evidence type="ECO:0000313" key="4">
    <source>
        <dbReference type="Proteomes" id="UP000242457"/>
    </source>
</evidence>
<evidence type="ECO:0008006" key="5">
    <source>
        <dbReference type="Google" id="ProtNLM"/>
    </source>
</evidence>
<dbReference type="Pfam" id="PF00379">
    <property type="entry name" value="Chitin_bind_4"/>
    <property type="match status" value="1"/>
</dbReference>
<keyword evidence="4" id="KW-1185">Reference proteome</keyword>
<evidence type="ECO:0000256" key="1">
    <source>
        <dbReference type="PROSITE-ProRule" id="PRU00497"/>
    </source>
</evidence>
<dbReference type="Proteomes" id="UP000242457">
    <property type="component" value="Unassembled WGS sequence"/>
</dbReference>
<evidence type="ECO:0000313" key="3">
    <source>
        <dbReference type="EMBL" id="PBC34435.1"/>
    </source>
</evidence>